<evidence type="ECO:0000313" key="1">
    <source>
        <dbReference type="EMBL" id="XBS22824.1"/>
    </source>
</evidence>
<dbReference type="EMBL" id="CP157744">
    <property type="protein sequence ID" value="XBS22824.1"/>
    <property type="molecule type" value="Genomic_DNA"/>
</dbReference>
<dbReference type="KEGG" id="mech:Q9L42_021195"/>
<keyword evidence="1" id="KW-0614">Plasmid</keyword>
<dbReference type="SUPFAM" id="SSF52540">
    <property type="entry name" value="P-loop containing nucleoside triphosphate hydrolases"/>
    <property type="match status" value="1"/>
</dbReference>
<dbReference type="RefSeq" id="WP_349432853.1">
    <property type="nucleotide sequence ID" value="NZ_CP157744.1"/>
</dbReference>
<evidence type="ECO:0000313" key="2">
    <source>
        <dbReference type="Proteomes" id="UP001225378"/>
    </source>
</evidence>
<dbReference type="Gene3D" id="3.40.50.300">
    <property type="entry name" value="P-loop containing nucleotide triphosphate hydrolases"/>
    <property type="match status" value="1"/>
</dbReference>
<gene>
    <name evidence="1" type="ORF">Q9L42_021195</name>
</gene>
<sequence length="1003" mass="111727">MFSTKFFTSLDNLLIGLDDLFGKPVDSFCLLETLHNKDDALVASDGSLVTLFELRGSLTRKGSDEFGFMVETLNSQLSPYLKKGGHAMQVVFDYDRNAVKPDVVSCLNPSRVTAKNLGLDINDVFGDWEDKLVSWCGHEKVFVAIWTRPFILTPYVEKEGRKKMGKNIINSPQGANCQVIERNIDEISDAHHAYLMSIIAAFTSAGLLIDKLDPHQFLWEQRNIIDKEMTSKDWRAVLPGDKIPVRMPDIDNAQETRDFAHLLYPSIGEQIFPRPAEDVAQNVTRIGNTWHSSILMSLPPQEPKAFNALFTKMLDSPDVPWRMSMLMEGDGMDSVVFRSILASIFHFTSLHNKRFNDAMVALRDFERTGSALVKLRCVFNTCVRNEANEDKALELLGRRSSELVAGIQSWGNCEATTMVGDPLLGFSATIPGLSLKSPVNRAPAPLSELVSMLPLTRPASPWRSGSVPLRTPDGKIMPYTHNSSMQASWIDLGVAPMGGGKSVFLNTYNFGFVFQGGLSRLPWLSIIDIGPSSSGLINLIKSSLPRDKQYLAAYHRLRMTSEFSINPFDLPVGCDKPLPSHMSFLVNLLSLLATPLDASAPQEGISSIARACIEAAYDELSREKNPRLYVSNVDPVVDRAISELDIVIDSSTSWREVVDAFIELDQMHLATRAQRYAVPLLVDVSTMARKDIVTGVYQHDTDHNEKITDYFWRSCVDAIAAYPILKEPTRFDIGDAQIISLDLDEVAPRGGPEADRQTGVMYMIARHLVASRFFMMPADIPLIPENVRQYHADRIDNIRQDPKRLCYDEVHRISRSNAVSAQIVGDLETSARESRKWNLSIGLYSQSIDDYPPIMVELATSIFILGAGTPKMAGKLVDMFGLHVSMKKAIMNLGQPGRAGANMVAVFKTSLGTSSHILTNTIGSKLLWAFSSTTEDVTVRNRLYQRLGVSETLARLSKRYPDGSLKKDVEMRKIALSDRGIDEDNVDVLAEIGEEIMRYKQEA</sequence>
<name>A0AAU7P0P0_9GAMM</name>
<proteinExistence type="predicted"/>
<protein>
    <submittedName>
        <fullName evidence="1">Uncharacterized protein</fullName>
    </submittedName>
</protein>
<geneLocation type="plasmid" evidence="1 2">
    <name>unnamed2</name>
</geneLocation>
<dbReference type="InterPro" id="IPR027417">
    <property type="entry name" value="P-loop_NTPase"/>
</dbReference>
<keyword evidence="2" id="KW-1185">Reference proteome</keyword>
<reference evidence="1 2" key="1">
    <citation type="journal article" date="2024" name="Microbiology">
        <title>Methylomarinum rosea sp. nov., a novel halophilic methanotrophic bacterium from the hypersaline Lake Elton.</title>
        <authorList>
            <person name="Suleimanov R.Z."/>
            <person name="Oshkin I.Y."/>
            <person name="Danilova O.V."/>
            <person name="Suzina N.E."/>
            <person name="Dedysh S.N."/>
        </authorList>
    </citation>
    <scope>NUCLEOTIDE SEQUENCE [LARGE SCALE GENOMIC DNA]</scope>
    <source>
        <strain evidence="1 2">Ch1-1</strain>
        <plasmid evidence="2">unnamed2</plasmid>
    </source>
</reference>
<dbReference type="Proteomes" id="UP001225378">
    <property type="component" value="Plasmid unnamed2"/>
</dbReference>
<dbReference type="AlphaFoldDB" id="A0AAU7P0P0"/>
<organism evidence="1 2">
    <name type="scientific">Methylomarinum roseum</name>
    <dbReference type="NCBI Taxonomy" id="3067653"/>
    <lineage>
        <taxon>Bacteria</taxon>
        <taxon>Pseudomonadati</taxon>
        <taxon>Pseudomonadota</taxon>
        <taxon>Gammaproteobacteria</taxon>
        <taxon>Methylococcales</taxon>
        <taxon>Methylococcaceae</taxon>
        <taxon>Methylomarinum</taxon>
    </lineage>
</organism>
<accession>A0AAU7P0P0</accession>